<gene>
    <name evidence="1" type="ORF">HYPDE_41238</name>
</gene>
<accession>N0BHK0</accession>
<dbReference type="AlphaFoldDB" id="N0BHK0"/>
<evidence type="ECO:0000313" key="1">
    <source>
        <dbReference type="EMBL" id="AGK59916.1"/>
    </source>
</evidence>
<reference evidence="1 2" key="1">
    <citation type="journal article" date="2013" name="Genome Announc.">
        <title>Genome sequences for three denitrifying bacterial strains isolated from a uranium- and nitrate-contaminated subsurface environment.</title>
        <authorList>
            <person name="Venkatramanan R."/>
            <person name="Prakash O."/>
            <person name="Woyke T."/>
            <person name="Chain P."/>
            <person name="Goodwin L.A."/>
            <person name="Watson D."/>
            <person name="Brooks S."/>
            <person name="Kostka J.E."/>
            <person name="Green S.J."/>
        </authorList>
    </citation>
    <scope>NUCLEOTIDE SEQUENCE [LARGE SCALE GENOMIC DNA]</scope>
    <source>
        <strain evidence="1 2">1NES1</strain>
    </source>
</reference>
<organism evidence="1 2">
    <name type="scientific">Hyphomicrobium denitrificans 1NES1</name>
    <dbReference type="NCBI Taxonomy" id="670307"/>
    <lineage>
        <taxon>Bacteria</taxon>
        <taxon>Pseudomonadati</taxon>
        <taxon>Pseudomonadota</taxon>
        <taxon>Alphaproteobacteria</taxon>
        <taxon>Hyphomicrobiales</taxon>
        <taxon>Hyphomicrobiaceae</taxon>
        <taxon>Hyphomicrobium</taxon>
    </lineage>
</organism>
<name>N0BHK0_9HYPH</name>
<dbReference type="HOGENOM" id="CLU_1967550_0_0_5"/>
<protein>
    <submittedName>
        <fullName evidence="1">Uncharacterized protein</fullName>
    </submittedName>
</protein>
<dbReference type="KEGG" id="hdt:HYPDE_41238"/>
<dbReference type="Proteomes" id="UP000005952">
    <property type="component" value="Chromosome"/>
</dbReference>
<dbReference type="EMBL" id="CP005587">
    <property type="protein sequence ID" value="AGK59916.1"/>
    <property type="molecule type" value="Genomic_DNA"/>
</dbReference>
<keyword evidence="2" id="KW-1185">Reference proteome</keyword>
<proteinExistence type="predicted"/>
<dbReference type="RefSeq" id="WP_015599930.1">
    <property type="nucleotide sequence ID" value="NC_021172.1"/>
</dbReference>
<dbReference type="STRING" id="670307.HYPDE_41238"/>
<sequence>MPLIAIDTNQNAPNVTTETVQSSGFTVPKVLQEILDKEGPDVPRLVRVRRRVDRVMTQVVALALKDGGGGVVLNFEDDGALFGLHRRPGMTITAHGLTPQRLRRVLMVACDALAKAQEEISNEGLRA</sequence>
<evidence type="ECO:0000313" key="2">
    <source>
        <dbReference type="Proteomes" id="UP000005952"/>
    </source>
</evidence>